<dbReference type="AlphaFoldDB" id="A0A5J6MW74"/>
<feature type="domain" description="ABC transporter" evidence="8">
    <location>
        <begin position="363"/>
        <end position="590"/>
    </location>
</feature>
<feature type="transmembrane region" description="Helical" evidence="7">
    <location>
        <begin position="280"/>
        <end position="311"/>
    </location>
</feature>
<evidence type="ECO:0000259" key="8">
    <source>
        <dbReference type="PROSITE" id="PS50893"/>
    </source>
</evidence>
<keyword evidence="5 7" id="KW-1133">Transmembrane helix</keyword>
<sequence>MPKKRPHPHKRKKSRVPQILRIAAAAPPLSNFVVLLCLLASGVFEGIGIASLIPLLAAAGDPTGANQGVFGKYVSDALDYLGLPHDLLILLAILVAAMIGKAALHLLAMRQVGHAVARVGTKMRMQLVTSLLEARWSFFVREPVGRFANAIGFDAMRASEAYSAVANFMAHIIQALIYLGIAAAFSWKLAAFAFAIGVIMMLSLSRFIVTARRNARKQTKRTTTMIGRLADVLVGLKPMKAMGRQAQFAALFAKDIGAIDKAMRRQLSARHASRVLQEPIILICIGFGTYVAATFASIPLAELLVMALLLVRTVMVIGRVQEDLQAVSISESGYWSIYHAIEDAAGAKEATAIGRVPTLNRGVELRDVSMAFGSKRVVDHASFTVTAGEVTAVIGASGAGKTTLVDLILGLHQPTGGEILIDGEPLPSIDVMKWRMMVGYVPQELLLYHDTIMANVTLGEPSFTREDVERALKQAGAWGFVSALSDGIDHVVGERGGLLSGGQRQRIAMARALIHKPQLLILDEATSALDPVTEAEIVRNVRELSNDSGITVLSISHQPAWMTVADKVIRVQDGIVSEATPASLTKLAAR</sequence>
<dbReference type="GO" id="GO:0034040">
    <property type="term" value="F:ATPase-coupled lipid transmembrane transporter activity"/>
    <property type="evidence" value="ECO:0007669"/>
    <property type="project" value="TreeGrafter"/>
</dbReference>
<dbReference type="SUPFAM" id="SSF52540">
    <property type="entry name" value="P-loop containing nucleoside triphosphate hydrolases"/>
    <property type="match status" value="1"/>
</dbReference>
<dbReference type="GO" id="GO:0016887">
    <property type="term" value="F:ATP hydrolysis activity"/>
    <property type="evidence" value="ECO:0007669"/>
    <property type="project" value="InterPro"/>
</dbReference>
<dbReference type="PANTHER" id="PTHR24221:SF654">
    <property type="entry name" value="ATP-BINDING CASSETTE SUB-FAMILY B MEMBER 6"/>
    <property type="match status" value="1"/>
</dbReference>
<dbReference type="Pfam" id="PF00664">
    <property type="entry name" value="ABC_membrane"/>
    <property type="match status" value="1"/>
</dbReference>
<organism evidence="10 11">
    <name type="scientific">Hypericibacter adhaerens</name>
    <dbReference type="NCBI Taxonomy" id="2602016"/>
    <lineage>
        <taxon>Bacteria</taxon>
        <taxon>Pseudomonadati</taxon>
        <taxon>Pseudomonadota</taxon>
        <taxon>Alphaproteobacteria</taxon>
        <taxon>Rhodospirillales</taxon>
        <taxon>Dongiaceae</taxon>
        <taxon>Hypericibacter</taxon>
    </lineage>
</organism>
<name>A0A5J6MW74_9PROT</name>
<protein>
    <submittedName>
        <fullName evidence="10">ABC transporter permease</fullName>
    </submittedName>
</protein>
<evidence type="ECO:0000313" key="10">
    <source>
        <dbReference type="EMBL" id="QEX20440.1"/>
    </source>
</evidence>
<evidence type="ECO:0000256" key="7">
    <source>
        <dbReference type="SAM" id="Phobius"/>
    </source>
</evidence>
<dbReference type="Gene3D" id="1.20.1560.10">
    <property type="entry name" value="ABC transporter type 1, transmembrane domain"/>
    <property type="match status" value="1"/>
</dbReference>
<dbReference type="InterPro" id="IPR003593">
    <property type="entry name" value="AAA+_ATPase"/>
</dbReference>
<keyword evidence="3" id="KW-0547">Nucleotide-binding</keyword>
<feature type="domain" description="ABC transmembrane type-1" evidence="9">
    <location>
        <begin position="32"/>
        <end position="320"/>
    </location>
</feature>
<proteinExistence type="predicted"/>
<keyword evidence="11" id="KW-1185">Reference proteome</keyword>
<evidence type="ECO:0000256" key="4">
    <source>
        <dbReference type="ARBA" id="ARBA00022840"/>
    </source>
</evidence>
<feature type="transmembrane region" description="Helical" evidence="7">
    <location>
        <begin position="20"/>
        <end position="44"/>
    </location>
</feature>
<dbReference type="GO" id="GO:0005886">
    <property type="term" value="C:plasma membrane"/>
    <property type="evidence" value="ECO:0007669"/>
    <property type="project" value="UniProtKB-SubCell"/>
</dbReference>
<dbReference type="EMBL" id="CP042582">
    <property type="protein sequence ID" value="QEX20440.1"/>
    <property type="molecule type" value="Genomic_DNA"/>
</dbReference>
<comment type="subcellular location">
    <subcellularLocation>
        <location evidence="1">Cell membrane</location>
        <topology evidence="1">Multi-pass membrane protein</topology>
    </subcellularLocation>
</comment>
<dbReference type="PROSITE" id="PS00211">
    <property type="entry name" value="ABC_TRANSPORTER_1"/>
    <property type="match status" value="1"/>
</dbReference>
<evidence type="ECO:0000256" key="2">
    <source>
        <dbReference type="ARBA" id="ARBA00022692"/>
    </source>
</evidence>
<accession>A0A5J6MW74</accession>
<evidence type="ECO:0000256" key="5">
    <source>
        <dbReference type="ARBA" id="ARBA00022989"/>
    </source>
</evidence>
<dbReference type="GO" id="GO:0005524">
    <property type="term" value="F:ATP binding"/>
    <property type="evidence" value="ECO:0007669"/>
    <property type="project" value="UniProtKB-KW"/>
</dbReference>
<reference evidence="10 11" key="1">
    <citation type="submission" date="2019-08" db="EMBL/GenBank/DDBJ databases">
        <title>Hyperibacter terrae gen. nov., sp. nov. and Hyperibacter viscosus sp. nov., two new members in the family Rhodospirillaceae isolated from the rhizosphere of Hypericum perforatum.</title>
        <authorList>
            <person name="Noviana Z."/>
        </authorList>
    </citation>
    <scope>NUCLEOTIDE SEQUENCE [LARGE SCALE GENOMIC DNA]</scope>
    <source>
        <strain evidence="10 11">R5959</strain>
    </source>
</reference>
<dbReference type="PROSITE" id="PS50929">
    <property type="entry name" value="ABC_TM1F"/>
    <property type="match status" value="1"/>
</dbReference>
<dbReference type="PROSITE" id="PS50893">
    <property type="entry name" value="ABC_TRANSPORTER_2"/>
    <property type="match status" value="1"/>
</dbReference>
<dbReference type="SUPFAM" id="SSF90123">
    <property type="entry name" value="ABC transporter transmembrane region"/>
    <property type="match status" value="1"/>
</dbReference>
<dbReference type="InterPro" id="IPR011527">
    <property type="entry name" value="ABC1_TM_dom"/>
</dbReference>
<dbReference type="GO" id="GO:0140359">
    <property type="term" value="F:ABC-type transporter activity"/>
    <property type="evidence" value="ECO:0007669"/>
    <property type="project" value="InterPro"/>
</dbReference>
<dbReference type="SMART" id="SM00382">
    <property type="entry name" value="AAA"/>
    <property type="match status" value="1"/>
</dbReference>
<dbReference type="PANTHER" id="PTHR24221">
    <property type="entry name" value="ATP-BINDING CASSETTE SUB-FAMILY B"/>
    <property type="match status" value="1"/>
</dbReference>
<dbReference type="KEGG" id="hadh:FRZ61_03570"/>
<dbReference type="InterPro" id="IPR039421">
    <property type="entry name" value="Type_1_exporter"/>
</dbReference>
<dbReference type="InterPro" id="IPR036640">
    <property type="entry name" value="ABC1_TM_sf"/>
</dbReference>
<keyword evidence="4" id="KW-0067">ATP-binding</keyword>
<dbReference type="Pfam" id="PF00005">
    <property type="entry name" value="ABC_tran"/>
    <property type="match status" value="1"/>
</dbReference>
<dbReference type="RefSeq" id="WP_225309060.1">
    <property type="nucleotide sequence ID" value="NZ_CP042582.1"/>
</dbReference>
<dbReference type="InterPro" id="IPR027417">
    <property type="entry name" value="P-loop_NTPase"/>
</dbReference>
<dbReference type="Proteomes" id="UP000325797">
    <property type="component" value="Chromosome"/>
</dbReference>
<gene>
    <name evidence="10" type="ORF">FRZ61_03570</name>
</gene>
<feature type="transmembrane region" description="Helical" evidence="7">
    <location>
        <begin position="164"/>
        <end position="185"/>
    </location>
</feature>
<evidence type="ECO:0000313" key="11">
    <source>
        <dbReference type="Proteomes" id="UP000325797"/>
    </source>
</evidence>
<evidence type="ECO:0000256" key="6">
    <source>
        <dbReference type="ARBA" id="ARBA00023136"/>
    </source>
</evidence>
<dbReference type="Gene3D" id="3.40.50.300">
    <property type="entry name" value="P-loop containing nucleotide triphosphate hydrolases"/>
    <property type="match status" value="1"/>
</dbReference>
<dbReference type="InterPro" id="IPR017871">
    <property type="entry name" value="ABC_transporter-like_CS"/>
</dbReference>
<feature type="transmembrane region" description="Helical" evidence="7">
    <location>
        <begin position="87"/>
        <end position="108"/>
    </location>
</feature>
<feature type="transmembrane region" description="Helical" evidence="7">
    <location>
        <begin position="191"/>
        <end position="211"/>
    </location>
</feature>
<evidence type="ECO:0000256" key="3">
    <source>
        <dbReference type="ARBA" id="ARBA00022741"/>
    </source>
</evidence>
<keyword evidence="6 7" id="KW-0472">Membrane</keyword>
<keyword evidence="2 7" id="KW-0812">Transmembrane</keyword>
<evidence type="ECO:0000256" key="1">
    <source>
        <dbReference type="ARBA" id="ARBA00004651"/>
    </source>
</evidence>
<dbReference type="InterPro" id="IPR003439">
    <property type="entry name" value="ABC_transporter-like_ATP-bd"/>
</dbReference>
<evidence type="ECO:0000259" key="9">
    <source>
        <dbReference type="PROSITE" id="PS50929"/>
    </source>
</evidence>